<sequence length="324" mass="34691">MKRFAVTLTAIGALSAAMAIIVPDRLAQAQPAKGAPAAYERVREVMDDRFKDMRLAGDPDKDFAALLIAHHEDLIFLARTQLEHGADEQLRRMAQRILDEQQKQIAELKEWQVRNRQADYRAKADQPPHGSGPLDRTGTPAPQVQAAAPAQPAASASASQLPMVSGTVEKVDTGAGKITIDHGAIPNLNMDAMTMVFRVQDPALLQGVKAGDKVQFQADRVNGQISVVGIETERAQAAPSQAAPQPAAANLPSVSGTVEKVDTGAGKITINHGPIPNLDMDAMTMVFRTPDPAILKGVKAGDRIRFQADRVNGQISVVSIRKGK</sequence>
<keyword evidence="5" id="KW-1185">Reference proteome</keyword>
<dbReference type="InterPro" id="IPR021647">
    <property type="entry name" value="CusF_Ec"/>
</dbReference>
<dbReference type="InterPro" id="IPR005183">
    <property type="entry name" value="DUF305_CopM-like"/>
</dbReference>
<gene>
    <name evidence="4" type="ORF">DES45_107118</name>
</gene>
<keyword evidence="2" id="KW-0732">Signal</keyword>
<dbReference type="Gene3D" id="2.40.50.320">
    <property type="entry name" value="Copper binding periplasmic protein CusF"/>
    <property type="match status" value="2"/>
</dbReference>
<evidence type="ECO:0000256" key="1">
    <source>
        <dbReference type="SAM" id="MobiDB-lite"/>
    </source>
</evidence>
<name>A0A370HHA6_9HYPH</name>
<evidence type="ECO:0000256" key="2">
    <source>
        <dbReference type="SAM" id="SignalP"/>
    </source>
</evidence>
<dbReference type="Pfam" id="PF11604">
    <property type="entry name" value="CusF_Ec"/>
    <property type="match status" value="2"/>
</dbReference>
<feature type="domain" description="DUF305" evidence="3">
    <location>
        <begin position="57"/>
        <end position="111"/>
    </location>
</feature>
<dbReference type="AlphaFoldDB" id="A0A370HHA6"/>
<dbReference type="EMBL" id="QQBB01000007">
    <property type="protein sequence ID" value="RDI57201.1"/>
    <property type="molecule type" value="Genomic_DNA"/>
</dbReference>
<protein>
    <submittedName>
        <fullName evidence="4">Cu/Ag efflux protein CusF</fullName>
    </submittedName>
</protein>
<evidence type="ECO:0000259" key="3">
    <source>
        <dbReference type="Pfam" id="PF03713"/>
    </source>
</evidence>
<reference evidence="4 5" key="1">
    <citation type="submission" date="2018-07" db="EMBL/GenBank/DDBJ databases">
        <title>Genomic Encyclopedia of Type Strains, Phase IV (KMG-IV): sequencing the most valuable type-strain genomes for metagenomic binning, comparative biology and taxonomic classification.</title>
        <authorList>
            <person name="Goeker M."/>
        </authorList>
    </citation>
    <scope>NUCLEOTIDE SEQUENCE [LARGE SCALE GENOMIC DNA]</scope>
    <source>
        <strain evidence="4 5">DSM 14364</strain>
    </source>
</reference>
<dbReference type="Gene3D" id="1.20.1260.10">
    <property type="match status" value="1"/>
</dbReference>
<dbReference type="RefSeq" id="WP_245571785.1">
    <property type="nucleotide sequence ID" value="NZ_QQBB01000007.1"/>
</dbReference>
<evidence type="ECO:0000313" key="5">
    <source>
        <dbReference type="Proteomes" id="UP000254925"/>
    </source>
</evidence>
<proteinExistence type="predicted"/>
<feature type="compositionally biased region" description="Low complexity" evidence="1">
    <location>
        <begin position="140"/>
        <end position="160"/>
    </location>
</feature>
<feature type="signal peptide" evidence="2">
    <location>
        <begin position="1"/>
        <end position="19"/>
    </location>
</feature>
<dbReference type="Pfam" id="PF03713">
    <property type="entry name" value="DUF305"/>
    <property type="match status" value="1"/>
</dbReference>
<accession>A0A370HHA6</accession>
<dbReference type="InterPro" id="IPR012347">
    <property type="entry name" value="Ferritin-like"/>
</dbReference>
<comment type="caution">
    <text evidence="4">The sequence shown here is derived from an EMBL/GenBank/DDBJ whole genome shotgun (WGS) entry which is preliminary data.</text>
</comment>
<feature type="region of interest" description="Disordered" evidence="1">
    <location>
        <begin position="120"/>
        <end position="162"/>
    </location>
</feature>
<organism evidence="4 5">
    <name type="scientific">Microvirga subterranea</name>
    <dbReference type="NCBI Taxonomy" id="186651"/>
    <lineage>
        <taxon>Bacteria</taxon>
        <taxon>Pseudomonadati</taxon>
        <taxon>Pseudomonadota</taxon>
        <taxon>Alphaproteobacteria</taxon>
        <taxon>Hyphomicrobiales</taxon>
        <taxon>Methylobacteriaceae</taxon>
        <taxon>Microvirga</taxon>
    </lineage>
</organism>
<dbReference type="Proteomes" id="UP000254925">
    <property type="component" value="Unassembled WGS sequence"/>
</dbReference>
<feature type="chain" id="PRO_5016613221" evidence="2">
    <location>
        <begin position="20"/>
        <end position="324"/>
    </location>
</feature>
<evidence type="ECO:0000313" key="4">
    <source>
        <dbReference type="EMBL" id="RDI57201.1"/>
    </source>
</evidence>
<dbReference type="InterPro" id="IPR042230">
    <property type="entry name" value="CusF_sf"/>
</dbReference>